<dbReference type="RefSeq" id="WP_023380707.1">
    <property type="nucleotide sequence ID" value="NZ_JABWRR010000001.1"/>
</dbReference>
<evidence type="ECO:0000259" key="1">
    <source>
        <dbReference type="Pfam" id="PF07484"/>
    </source>
</evidence>
<feature type="domain" description="Phage tail collar" evidence="1">
    <location>
        <begin position="7"/>
        <end position="62"/>
    </location>
</feature>
<name>A0ABR6V5Z8_9PSED</name>
<reference evidence="2 3" key="1">
    <citation type="journal article" date="2020" name="Microorganisms">
        <title>Reliable Identification of Environmental Pseudomonas Isolates Using the rpoD Gene.</title>
        <authorList>
            <consortium name="The Broad Institute Genome Sequencing Platform"/>
            <person name="Girard L."/>
            <person name="Lood C."/>
            <person name="Rokni-Zadeh H."/>
            <person name="van Noort V."/>
            <person name="Lavigne R."/>
            <person name="De Mot R."/>
        </authorList>
    </citation>
    <scope>NUCLEOTIDE SEQUENCE [LARGE SCALE GENOMIC DNA]</scope>
    <source>
        <strain evidence="2 3">RW7P2</strain>
    </source>
</reference>
<comment type="caution">
    <text evidence="2">The sequence shown here is derived from an EMBL/GenBank/DDBJ whole genome shotgun (WGS) entry which is preliminary data.</text>
</comment>
<accession>A0ABR6V5Z8</accession>
<dbReference type="Proteomes" id="UP000628086">
    <property type="component" value="Unassembled WGS sequence"/>
</dbReference>
<evidence type="ECO:0000313" key="3">
    <source>
        <dbReference type="Proteomes" id="UP000628086"/>
    </source>
</evidence>
<dbReference type="Gene3D" id="3.90.1340.10">
    <property type="entry name" value="Phage tail collar domain"/>
    <property type="match status" value="1"/>
</dbReference>
<sequence length="185" mass="18898">MSDNYLGEIRLFAGSYAPVGWAFCDASVLPISQNEALFSLIGTTYGGDGITTFALPDLRGRVAVGTGAGNNLTPRTLGQIVGTEQVAMTAANTPAHSHGFSVTNAPATTAEPAGPSAHNTCTFAAFTPAGPVKGLYSTANTDTAVTLNNGALVRSGGIGSPHDNMMGSRAINYIIALTGIYPSQF</sequence>
<dbReference type="Pfam" id="PF07484">
    <property type="entry name" value="Collar"/>
    <property type="match status" value="1"/>
</dbReference>
<organism evidence="2 3">
    <name type="scientific">Pseudomonas taiwanensis</name>
    <dbReference type="NCBI Taxonomy" id="470150"/>
    <lineage>
        <taxon>Bacteria</taxon>
        <taxon>Pseudomonadati</taxon>
        <taxon>Pseudomonadota</taxon>
        <taxon>Gammaproteobacteria</taxon>
        <taxon>Pseudomonadales</taxon>
        <taxon>Pseudomonadaceae</taxon>
        <taxon>Pseudomonas</taxon>
    </lineage>
</organism>
<evidence type="ECO:0000313" key="2">
    <source>
        <dbReference type="EMBL" id="MBC3475851.1"/>
    </source>
</evidence>
<dbReference type="SUPFAM" id="SSF88874">
    <property type="entry name" value="Receptor-binding domain of short tail fibre protein gp12"/>
    <property type="match status" value="1"/>
</dbReference>
<dbReference type="InterPro" id="IPR037053">
    <property type="entry name" value="Phage_tail_collar_dom_sf"/>
</dbReference>
<gene>
    <name evidence="2" type="ORF">HU747_09600</name>
</gene>
<dbReference type="EMBL" id="JABWRS010000005">
    <property type="protein sequence ID" value="MBC3475851.1"/>
    <property type="molecule type" value="Genomic_DNA"/>
</dbReference>
<keyword evidence="3" id="KW-1185">Reference proteome</keyword>
<protein>
    <submittedName>
        <fullName evidence="2">Phage tail protein</fullName>
    </submittedName>
</protein>
<proteinExistence type="predicted"/>
<dbReference type="InterPro" id="IPR011083">
    <property type="entry name" value="Phage_tail_collar_dom"/>
</dbReference>